<feature type="domain" description="Myotubularin phosphatase" evidence="6">
    <location>
        <begin position="319"/>
        <end position="666"/>
    </location>
</feature>
<comment type="caution">
    <text evidence="7">The sequence shown here is derived from an EMBL/GenBank/DDBJ whole genome shotgun (WGS) entry which is preliminary data.</text>
</comment>
<dbReference type="SUPFAM" id="SSF50044">
    <property type="entry name" value="SH3-domain"/>
    <property type="match status" value="1"/>
</dbReference>
<gene>
    <name evidence="7" type="ORF">BSTOLATCC_MIC3637</name>
</gene>
<evidence type="ECO:0000256" key="2">
    <source>
        <dbReference type="ARBA" id="ARBA00022443"/>
    </source>
</evidence>
<feature type="active site" description="Phosphocysteine intermediate" evidence="3">
    <location>
        <position position="515"/>
    </location>
</feature>
<dbReference type="GO" id="GO:0046856">
    <property type="term" value="P:phosphatidylinositol dephosphorylation"/>
    <property type="evidence" value="ECO:0007669"/>
    <property type="project" value="TreeGrafter"/>
</dbReference>
<dbReference type="InterPro" id="IPR036028">
    <property type="entry name" value="SH3-like_dom_sf"/>
</dbReference>
<dbReference type="InterPro" id="IPR030564">
    <property type="entry name" value="Myotubularin"/>
</dbReference>
<dbReference type="Proteomes" id="UP001162131">
    <property type="component" value="Unassembled WGS sequence"/>
</dbReference>
<evidence type="ECO:0000256" key="4">
    <source>
        <dbReference type="PROSITE-ProRule" id="PRU00192"/>
    </source>
</evidence>
<evidence type="ECO:0000256" key="3">
    <source>
        <dbReference type="PIRSR" id="PIRSR630564-1"/>
    </source>
</evidence>
<evidence type="ECO:0000259" key="6">
    <source>
        <dbReference type="PROSITE" id="PS51339"/>
    </source>
</evidence>
<reference evidence="7" key="1">
    <citation type="submission" date="2021-09" db="EMBL/GenBank/DDBJ databases">
        <authorList>
            <consortium name="AG Swart"/>
            <person name="Singh M."/>
            <person name="Singh A."/>
            <person name="Seah K."/>
            <person name="Emmerich C."/>
        </authorList>
    </citation>
    <scope>NUCLEOTIDE SEQUENCE</scope>
    <source>
        <strain evidence="7">ATCC30299</strain>
    </source>
</reference>
<dbReference type="InterPro" id="IPR010569">
    <property type="entry name" value="Myotubularin-like_Pase_dom"/>
</dbReference>
<dbReference type="PROSITE" id="PS51339">
    <property type="entry name" value="PPASE_MYOTUBULARIN"/>
    <property type="match status" value="1"/>
</dbReference>
<feature type="domain" description="SH3" evidence="5">
    <location>
        <begin position="14"/>
        <end position="73"/>
    </location>
</feature>
<dbReference type="Gene3D" id="2.30.29.30">
    <property type="entry name" value="Pleckstrin-homology domain (PH domain)/Phosphotyrosine-binding domain (PTB)"/>
    <property type="match status" value="1"/>
</dbReference>
<accession>A0AAU9IDK3</accession>
<sequence length="671" mass="78351">MATFYMQIPHMKNFKLYEARALGSYRSESPTRISLKNGQEVKLLEYGKYWSWAVDEAGSSGWAPTPFLKVSEAKIKNSSIFQLNLSIVCNLANQSHTLTFESVEDEAGLFFRSFSVAKFDEVSWDDKVLIVLENNRVAISRHELSLEEIQDKMVNGIFMTIIEFKLHRNFISTCEILVKICDSLSMLRSEEEEFAKESIAEIHEDPKFYDGEAILYNSDVSAVSPCLRLEGMLYLTTFRIYFHCDSQYSYFFSIPLLCVETLEIQINSVKINTKDLRSIEFIFKNAEETKKFAERYNSEYGKVSCLRHFNASNLHDSYGWDIYDPVKEFTRLGALDENQYRISAINSTYEFCSTYPSCLILPIALTQEDLRAIGLYRNRGRIPTLCWYNKGFGIFRSSQPSEGVSLRCIEDEEFMERSRIKYVIDIKYKTNTKTSSRDYGTPSYTVCQVLTVNFPDILKIKESFDQLKSLYERKDYFFTVLHHSRWLHNLKTLLSVSTSVADYIHFEKASVLVTCLDGWDTTPSVTSLAQIILDPFYRTFCGFQILLTKEWLSFGHKFRDRCNGQERSPCFLQFLDAVHQIIQQYPNEFEFSQNYLIFLADGVSSGLYGTFMSNCEKETEEFKKGSLSIWRERQPRFFMQRYMPSSTEMLMIKTSIESLKLWKYFSRWQLF</sequence>
<dbReference type="InterPro" id="IPR011993">
    <property type="entry name" value="PH-like_dom_sf"/>
</dbReference>
<evidence type="ECO:0000256" key="1">
    <source>
        <dbReference type="ARBA" id="ARBA00007471"/>
    </source>
</evidence>
<dbReference type="PROSITE" id="PS50002">
    <property type="entry name" value="SH3"/>
    <property type="match status" value="1"/>
</dbReference>
<dbReference type="EMBL" id="CAJZBQ010000004">
    <property type="protein sequence ID" value="CAG9311347.1"/>
    <property type="molecule type" value="Genomic_DNA"/>
</dbReference>
<proteinExistence type="inferred from homology"/>
<evidence type="ECO:0000313" key="8">
    <source>
        <dbReference type="Proteomes" id="UP001162131"/>
    </source>
</evidence>
<dbReference type="AlphaFoldDB" id="A0AAU9IDK3"/>
<dbReference type="InterPro" id="IPR001452">
    <property type="entry name" value="SH3_domain"/>
</dbReference>
<dbReference type="GO" id="GO:0005737">
    <property type="term" value="C:cytoplasm"/>
    <property type="evidence" value="ECO:0007669"/>
    <property type="project" value="TreeGrafter"/>
</dbReference>
<dbReference type="SMART" id="SM00326">
    <property type="entry name" value="SH3"/>
    <property type="match status" value="1"/>
</dbReference>
<organism evidence="7 8">
    <name type="scientific">Blepharisma stoltei</name>
    <dbReference type="NCBI Taxonomy" id="1481888"/>
    <lineage>
        <taxon>Eukaryota</taxon>
        <taxon>Sar</taxon>
        <taxon>Alveolata</taxon>
        <taxon>Ciliophora</taxon>
        <taxon>Postciliodesmatophora</taxon>
        <taxon>Heterotrichea</taxon>
        <taxon>Heterotrichida</taxon>
        <taxon>Blepharismidae</taxon>
        <taxon>Blepharisma</taxon>
    </lineage>
</organism>
<comment type="similarity">
    <text evidence="1">Belongs to the protein-tyrosine phosphatase family. Non-receptor class myotubularin subfamily.</text>
</comment>
<dbReference type="Pfam" id="PF06602">
    <property type="entry name" value="Myotub-related"/>
    <property type="match status" value="1"/>
</dbReference>
<evidence type="ECO:0000313" key="7">
    <source>
        <dbReference type="EMBL" id="CAG9311347.1"/>
    </source>
</evidence>
<dbReference type="SUPFAM" id="SSF50729">
    <property type="entry name" value="PH domain-like"/>
    <property type="match status" value="1"/>
</dbReference>
<dbReference type="Pfam" id="PF07653">
    <property type="entry name" value="SH3_2"/>
    <property type="match status" value="1"/>
</dbReference>
<dbReference type="PANTHER" id="PTHR10807:SF128">
    <property type="entry name" value="PHOSPHATIDYLINOSITOL-3,5-BISPHOSPHATE 3-PHOSPHATASE"/>
    <property type="match status" value="1"/>
</dbReference>
<evidence type="ECO:0008006" key="9">
    <source>
        <dbReference type="Google" id="ProtNLM"/>
    </source>
</evidence>
<dbReference type="GO" id="GO:0004438">
    <property type="term" value="F:phosphatidylinositol-3-phosphate phosphatase activity"/>
    <property type="evidence" value="ECO:0007669"/>
    <property type="project" value="TreeGrafter"/>
</dbReference>
<keyword evidence="2 4" id="KW-0728">SH3 domain</keyword>
<keyword evidence="8" id="KW-1185">Reference proteome</keyword>
<dbReference type="GO" id="GO:0016020">
    <property type="term" value="C:membrane"/>
    <property type="evidence" value="ECO:0007669"/>
    <property type="project" value="TreeGrafter"/>
</dbReference>
<protein>
    <recommendedName>
        <fullName evidence="9">Myotubularin phosphatase domain-containing protein</fullName>
    </recommendedName>
</protein>
<dbReference type="SUPFAM" id="SSF52799">
    <property type="entry name" value="(Phosphotyrosine protein) phosphatases II"/>
    <property type="match status" value="1"/>
</dbReference>
<evidence type="ECO:0000259" key="5">
    <source>
        <dbReference type="PROSITE" id="PS50002"/>
    </source>
</evidence>
<name>A0AAU9IDK3_9CILI</name>
<dbReference type="InterPro" id="IPR029021">
    <property type="entry name" value="Prot-tyrosine_phosphatase-like"/>
</dbReference>
<dbReference type="Gene3D" id="2.30.30.40">
    <property type="entry name" value="SH3 Domains"/>
    <property type="match status" value="1"/>
</dbReference>
<dbReference type="PANTHER" id="PTHR10807">
    <property type="entry name" value="MYOTUBULARIN-RELATED"/>
    <property type="match status" value="1"/>
</dbReference>